<feature type="domain" description="CHAT" evidence="1">
    <location>
        <begin position="553"/>
        <end position="825"/>
    </location>
</feature>
<dbReference type="KEGG" id="smo:SELMODRAFT_446252"/>
<evidence type="ECO:0000313" key="2">
    <source>
        <dbReference type="EMBL" id="EFJ13481.1"/>
    </source>
</evidence>
<dbReference type="PANTHER" id="PTHR10098:SF111">
    <property type="entry name" value="CHAT DOMAIN-CONTAINING PROTEIN"/>
    <property type="match status" value="1"/>
</dbReference>
<protein>
    <recommendedName>
        <fullName evidence="1">CHAT domain-containing protein</fullName>
    </recommendedName>
</protein>
<dbReference type="STRING" id="88036.D8SPV4"/>
<dbReference type="InterPro" id="IPR011990">
    <property type="entry name" value="TPR-like_helical_dom_sf"/>
</dbReference>
<accession>D8SPV4</accession>
<dbReference type="OrthoDB" id="9991317at2759"/>
<sequence length="833" mass="94331">MASMGMIRHWVLFHQMVLKVKDNSVEYLVEHFLLGMLFSIQEELEQLREFLASILQEADSGQAWAMYYVALTAVTRDDAASGMRWMQKSLELARAKDLTYLINRAASVLGNWSSLGGVCSNFSDPEKAVAYCIIAKDAAIRMDTDEARWRALWRLGHCLCDSGDFKRANEVKKELHEMAKAASAVEQQVALAYTESLSGSIAGMIGEDDASKKHNGAVIRLLQGFPADLEESGRNFLRLVERISTEGLMAFEDLIAFSMKKPSVRTVMDIQTMLGQARGQLDNEPEALFLNRTREEAEENAAEHLISKEVQRSPAKTAMALVFIATLAHMHRNEHSFEIIESLLEEAQRLAQEYPSILLRVLNEQGRNYACAKDDDNLNKAICKFKEAARKQMELDFGGFSYGRIGYLDDNKRSFRMLQSLLMGGNRMREALIWAERERCRDLLYILRNSARSDAFQRELELEEFDCSEESAWEEIKEVARLSGRDTALLVTSHIFAQQIHTHILYWDSHESKLLHESHGLQLTKPNSVLQMVEKALTTMKSVSWPWNMKFWYKVLIEPFEEFLKLTKPKKLVFITHEGLSMLPFAAIYKTNNEPFLIQQYAISVSPSLRMHKQCIRQQQRQESQRSGTLSALVIGNPTLDLPHAEEEAAYITRELASSFAHSVTRLERQEATKEAALKLIPESHWIHIASHAVVNHEYPNGALILACNNSLTGEEIKEQAGAVKATTVVLSACQTALGRVKSEGVLGFARTFHMLGVPSVVASLWKVDDNSSKVFMQKLYEHLKVLDIGLAMQKAMVEMIETEDEFGLNVFKPDQWAPFVVCGSDQSRCNKF</sequence>
<gene>
    <name evidence="2" type="ORF">SELMODRAFT_446252</name>
</gene>
<keyword evidence="3" id="KW-1185">Reference proteome</keyword>
<dbReference type="Pfam" id="PF12770">
    <property type="entry name" value="CHAT"/>
    <property type="match status" value="1"/>
</dbReference>
<organism evidence="3">
    <name type="scientific">Selaginella moellendorffii</name>
    <name type="common">Spikemoss</name>
    <dbReference type="NCBI Taxonomy" id="88036"/>
    <lineage>
        <taxon>Eukaryota</taxon>
        <taxon>Viridiplantae</taxon>
        <taxon>Streptophyta</taxon>
        <taxon>Embryophyta</taxon>
        <taxon>Tracheophyta</taxon>
        <taxon>Lycopodiopsida</taxon>
        <taxon>Selaginellales</taxon>
        <taxon>Selaginellaceae</taxon>
        <taxon>Selaginella</taxon>
    </lineage>
</organism>
<dbReference type="InterPro" id="IPR024983">
    <property type="entry name" value="CHAT_dom"/>
</dbReference>
<dbReference type="SUPFAM" id="SSF48452">
    <property type="entry name" value="TPR-like"/>
    <property type="match status" value="1"/>
</dbReference>
<evidence type="ECO:0000313" key="3">
    <source>
        <dbReference type="Proteomes" id="UP000001514"/>
    </source>
</evidence>
<dbReference type="Gramene" id="EFJ13481">
    <property type="protein sequence ID" value="EFJ13481"/>
    <property type="gene ID" value="SELMODRAFT_446252"/>
</dbReference>
<evidence type="ECO:0000259" key="1">
    <source>
        <dbReference type="Pfam" id="PF12770"/>
    </source>
</evidence>
<dbReference type="Proteomes" id="UP000001514">
    <property type="component" value="Unassembled WGS sequence"/>
</dbReference>
<dbReference type="InParanoid" id="D8SPV4"/>
<dbReference type="AlphaFoldDB" id="D8SPV4"/>
<dbReference type="Gene3D" id="1.25.40.10">
    <property type="entry name" value="Tetratricopeptide repeat domain"/>
    <property type="match status" value="1"/>
</dbReference>
<proteinExistence type="predicted"/>
<reference evidence="2 3" key="1">
    <citation type="journal article" date="2011" name="Science">
        <title>The Selaginella genome identifies genetic changes associated with the evolution of vascular plants.</title>
        <authorList>
            <person name="Banks J.A."/>
            <person name="Nishiyama T."/>
            <person name="Hasebe M."/>
            <person name="Bowman J.L."/>
            <person name="Gribskov M."/>
            <person name="dePamphilis C."/>
            <person name="Albert V.A."/>
            <person name="Aono N."/>
            <person name="Aoyama T."/>
            <person name="Ambrose B.A."/>
            <person name="Ashton N.W."/>
            <person name="Axtell M.J."/>
            <person name="Barker E."/>
            <person name="Barker M.S."/>
            <person name="Bennetzen J.L."/>
            <person name="Bonawitz N.D."/>
            <person name="Chapple C."/>
            <person name="Cheng C."/>
            <person name="Correa L.G."/>
            <person name="Dacre M."/>
            <person name="DeBarry J."/>
            <person name="Dreyer I."/>
            <person name="Elias M."/>
            <person name="Engstrom E.M."/>
            <person name="Estelle M."/>
            <person name="Feng L."/>
            <person name="Finet C."/>
            <person name="Floyd S.K."/>
            <person name="Frommer W.B."/>
            <person name="Fujita T."/>
            <person name="Gramzow L."/>
            <person name="Gutensohn M."/>
            <person name="Harholt J."/>
            <person name="Hattori M."/>
            <person name="Heyl A."/>
            <person name="Hirai T."/>
            <person name="Hiwatashi Y."/>
            <person name="Ishikawa M."/>
            <person name="Iwata M."/>
            <person name="Karol K.G."/>
            <person name="Koehler B."/>
            <person name="Kolukisaoglu U."/>
            <person name="Kubo M."/>
            <person name="Kurata T."/>
            <person name="Lalonde S."/>
            <person name="Li K."/>
            <person name="Li Y."/>
            <person name="Litt A."/>
            <person name="Lyons E."/>
            <person name="Manning G."/>
            <person name="Maruyama T."/>
            <person name="Michael T.P."/>
            <person name="Mikami K."/>
            <person name="Miyazaki S."/>
            <person name="Morinaga S."/>
            <person name="Murata T."/>
            <person name="Mueller-Roeber B."/>
            <person name="Nelson D.R."/>
            <person name="Obara M."/>
            <person name="Oguri Y."/>
            <person name="Olmstead R.G."/>
            <person name="Onodera N."/>
            <person name="Petersen B.L."/>
            <person name="Pils B."/>
            <person name="Prigge M."/>
            <person name="Rensing S.A."/>
            <person name="Riano-Pachon D.M."/>
            <person name="Roberts A.W."/>
            <person name="Sato Y."/>
            <person name="Scheller H.V."/>
            <person name="Schulz B."/>
            <person name="Schulz C."/>
            <person name="Shakirov E.V."/>
            <person name="Shibagaki N."/>
            <person name="Shinohara N."/>
            <person name="Shippen D.E."/>
            <person name="Soerensen I."/>
            <person name="Sotooka R."/>
            <person name="Sugimoto N."/>
            <person name="Sugita M."/>
            <person name="Sumikawa N."/>
            <person name="Tanurdzic M."/>
            <person name="Theissen G."/>
            <person name="Ulvskov P."/>
            <person name="Wakazuki S."/>
            <person name="Weng J.K."/>
            <person name="Willats W.W."/>
            <person name="Wipf D."/>
            <person name="Wolf P.G."/>
            <person name="Yang L."/>
            <person name="Zimmer A.D."/>
            <person name="Zhu Q."/>
            <person name="Mitros T."/>
            <person name="Hellsten U."/>
            <person name="Loque D."/>
            <person name="Otillar R."/>
            <person name="Salamov A."/>
            <person name="Schmutz J."/>
            <person name="Shapiro H."/>
            <person name="Lindquist E."/>
            <person name="Lucas S."/>
            <person name="Rokhsar D."/>
            <person name="Grigoriev I.V."/>
        </authorList>
    </citation>
    <scope>NUCLEOTIDE SEQUENCE [LARGE SCALE GENOMIC DNA]</scope>
</reference>
<dbReference type="EMBL" id="GL377632">
    <property type="protein sequence ID" value="EFJ13481.1"/>
    <property type="molecule type" value="Genomic_DNA"/>
</dbReference>
<dbReference type="HOGENOM" id="CLU_340795_0_0_1"/>
<name>D8SPV4_SELML</name>
<dbReference type="PANTHER" id="PTHR10098">
    <property type="entry name" value="RAPSYN-RELATED"/>
    <property type="match status" value="1"/>
</dbReference>